<evidence type="ECO:0000313" key="2">
    <source>
        <dbReference type="EMBL" id="KAG8095033.1"/>
    </source>
</evidence>
<dbReference type="AlphaFoldDB" id="A0A8J5WQT5"/>
<protein>
    <submittedName>
        <fullName evidence="2">Uncharacterized protein</fullName>
    </submittedName>
</protein>
<dbReference type="EMBL" id="JAAALK010000080">
    <property type="protein sequence ID" value="KAG8095033.1"/>
    <property type="molecule type" value="Genomic_DNA"/>
</dbReference>
<evidence type="ECO:0000313" key="3">
    <source>
        <dbReference type="Proteomes" id="UP000729402"/>
    </source>
</evidence>
<gene>
    <name evidence="2" type="ORF">GUJ93_ZPchr0012g19935</name>
</gene>
<evidence type="ECO:0000256" key="1">
    <source>
        <dbReference type="SAM" id="MobiDB-lite"/>
    </source>
</evidence>
<accession>A0A8J5WQT5</accession>
<reference evidence="2" key="2">
    <citation type="submission" date="2021-02" db="EMBL/GenBank/DDBJ databases">
        <authorList>
            <person name="Kimball J.A."/>
            <person name="Haas M.W."/>
            <person name="Macchietto M."/>
            <person name="Kono T."/>
            <person name="Duquette J."/>
            <person name="Shao M."/>
        </authorList>
    </citation>
    <scope>NUCLEOTIDE SEQUENCE</scope>
    <source>
        <tissue evidence="2">Fresh leaf tissue</tissue>
    </source>
</reference>
<sequence>MDGDGFDAWDSQLSTTGPAARVGLDLNSQALVADGFPGLVLYGAFIQGDDEELLPSHGMGTGLPPYRPPRARLGDARAPPTQQLNFGGSSSVTTGHGGGNGGLSLGGSSSGAGRSVRWRANSAVVATSNRMQLGGS</sequence>
<dbReference type="Proteomes" id="UP000729402">
    <property type="component" value="Unassembled WGS sequence"/>
</dbReference>
<dbReference type="OrthoDB" id="687857at2759"/>
<proteinExistence type="predicted"/>
<reference evidence="2" key="1">
    <citation type="journal article" date="2021" name="bioRxiv">
        <title>Whole Genome Assembly and Annotation of Northern Wild Rice, Zizania palustris L., Supports a Whole Genome Duplication in the Zizania Genus.</title>
        <authorList>
            <person name="Haas M."/>
            <person name="Kono T."/>
            <person name="Macchietto M."/>
            <person name="Millas R."/>
            <person name="McGilp L."/>
            <person name="Shao M."/>
            <person name="Duquette J."/>
            <person name="Hirsch C.N."/>
            <person name="Kimball J."/>
        </authorList>
    </citation>
    <scope>NUCLEOTIDE SEQUENCE</scope>
    <source>
        <tissue evidence="2">Fresh leaf tissue</tissue>
    </source>
</reference>
<feature type="compositionally biased region" description="Gly residues" evidence="1">
    <location>
        <begin position="95"/>
        <end position="110"/>
    </location>
</feature>
<keyword evidence="3" id="KW-1185">Reference proteome</keyword>
<organism evidence="2 3">
    <name type="scientific">Zizania palustris</name>
    <name type="common">Northern wild rice</name>
    <dbReference type="NCBI Taxonomy" id="103762"/>
    <lineage>
        <taxon>Eukaryota</taxon>
        <taxon>Viridiplantae</taxon>
        <taxon>Streptophyta</taxon>
        <taxon>Embryophyta</taxon>
        <taxon>Tracheophyta</taxon>
        <taxon>Spermatophyta</taxon>
        <taxon>Magnoliopsida</taxon>
        <taxon>Liliopsida</taxon>
        <taxon>Poales</taxon>
        <taxon>Poaceae</taxon>
        <taxon>BOP clade</taxon>
        <taxon>Oryzoideae</taxon>
        <taxon>Oryzeae</taxon>
        <taxon>Zizaniinae</taxon>
        <taxon>Zizania</taxon>
    </lineage>
</organism>
<feature type="region of interest" description="Disordered" evidence="1">
    <location>
        <begin position="56"/>
        <end position="114"/>
    </location>
</feature>
<name>A0A8J5WQT5_ZIZPA</name>
<comment type="caution">
    <text evidence="2">The sequence shown here is derived from an EMBL/GenBank/DDBJ whole genome shotgun (WGS) entry which is preliminary data.</text>
</comment>